<name>A0AAW5LWR1_STRSU</name>
<dbReference type="AlphaFoldDB" id="A0AAW5LWR1"/>
<gene>
    <name evidence="1" type="ORF">NQD44_10880</name>
</gene>
<protein>
    <submittedName>
        <fullName evidence="1">Immunity 26/phosphotriesterase HocA family protein</fullName>
    </submittedName>
</protein>
<organism evidence="1 2">
    <name type="scientific">Streptococcus suis</name>
    <dbReference type="NCBI Taxonomy" id="1307"/>
    <lineage>
        <taxon>Bacteria</taxon>
        <taxon>Bacillati</taxon>
        <taxon>Bacillota</taxon>
        <taxon>Bacilli</taxon>
        <taxon>Lactobacillales</taxon>
        <taxon>Streptococcaceae</taxon>
        <taxon>Streptococcus</taxon>
    </lineage>
</organism>
<comment type="caution">
    <text evidence="1">The sequence shown here is derived from an EMBL/GenBank/DDBJ whole genome shotgun (WGS) entry which is preliminary data.</text>
</comment>
<dbReference type="Proteomes" id="UP001206089">
    <property type="component" value="Unassembled WGS sequence"/>
</dbReference>
<sequence length="196" mass="22539">MFKQRRDKKVSSLSKEIQERLKKFEDKSADEYQLQVIGSCNTKPMNGDVFVFAPVQGIYFFGRVLEADIKSKISQFYNHKNVIILFSQTTKDLNLEEYNIDYQTVLGNPMIVDDSYWKKGYFYTIGNIPITQEEKLLDYGFYKIHPRGDFFCTSSGELLDVEPQLLGLYAVATITGVAAEVNRELIMDPTLLLTTK</sequence>
<dbReference type="Pfam" id="PF15428">
    <property type="entry name" value="Imm26"/>
    <property type="match status" value="1"/>
</dbReference>
<reference evidence="1" key="1">
    <citation type="submission" date="2022-07" db="EMBL/GenBank/DDBJ databases">
        <authorList>
            <person name="Peng Z."/>
        </authorList>
    </citation>
    <scope>NUCLEOTIDE SEQUENCE</scope>
    <source>
        <strain evidence="1">2022WUSS069</strain>
    </source>
</reference>
<proteinExistence type="predicted"/>
<evidence type="ECO:0000313" key="2">
    <source>
        <dbReference type="Proteomes" id="UP001206089"/>
    </source>
</evidence>
<evidence type="ECO:0000313" key="1">
    <source>
        <dbReference type="EMBL" id="MCR1233600.1"/>
    </source>
</evidence>
<dbReference type="RefSeq" id="WP_172076303.1">
    <property type="nucleotide sequence ID" value="NZ_CP039462.1"/>
</dbReference>
<dbReference type="EMBL" id="JANJPK010000043">
    <property type="protein sequence ID" value="MCR1233600.1"/>
    <property type="molecule type" value="Genomic_DNA"/>
</dbReference>
<accession>A0AAW5LWR1</accession>
<dbReference type="InterPro" id="IPR029278">
    <property type="entry name" value="Imm26"/>
</dbReference>